<dbReference type="Pfam" id="PF15575">
    <property type="entry name" value="Imm49"/>
    <property type="match status" value="1"/>
</dbReference>
<dbReference type="InterPro" id="IPR029074">
    <property type="entry name" value="Imm49"/>
</dbReference>
<name>A0A101PB33_9ACTN</name>
<comment type="caution">
    <text evidence="1">The sequence shown here is derived from an EMBL/GenBank/DDBJ whole genome shotgun (WGS) entry which is preliminary data.</text>
</comment>
<dbReference type="OrthoDB" id="4280744at2"/>
<evidence type="ECO:0000313" key="1">
    <source>
        <dbReference type="EMBL" id="KUN08228.1"/>
    </source>
</evidence>
<dbReference type="RefSeq" id="WP_067120556.1">
    <property type="nucleotide sequence ID" value="NZ_JBFACD010000039.1"/>
</dbReference>
<dbReference type="Proteomes" id="UP000053127">
    <property type="component" value="Unassembled WGS sequence"/>
</dbReference>
<accession>A0A101PB33</accession>
<dbReference type="EMBL" id="LMWN01000009">
    <property type="protein sequence ID" value="KUN08228.1"/>
    <property type="molecule type" value="Genomic_DNA"/>
</dbReference>
<organism evidence="1 2">
    <name type="scientific">Streptomyces yokosukanensis</name>
    <dbReference type="NCBI Taxonomy" id="67386"/>
    <lineage>
        <taxon>Bacteria</taxon>
        <taxon>Bacillati</taxon>
        <taxon>Actinomycetota</taxon>
        <taxon>Actinomycetes</taxon>
        <taxon>Kitasatosporales</taxon>
        <taxon>Streptomycetaceae</taxon>
        <taxon>Streptomyces</taxon>
    </lineage>
</organism>
<proteinExistence type="predicted"/>
<dbReference type="STRING" id="67386.AQI95_09995"/>
<evidence type="ECO:0000313" key="2">
    <source>
        <dbReference type="Proteomes" id="UP000053127"/>
    </source>
</evidence>
<keyword evidence="2" id="KW-1185">Reference proteome</keyword>
<protein>
    <submittedName>
        <fullName evidence="1">Uncharacterized protein</fullName>
    </submittedName>
</protein>
<sequence length="305" mass="33192">MREVPCHTVDQELISSALADVRSRADGHWRELYYYVSLDLLQQMSDDLLDHVAAHSQQDPVLSSFVAREALDTAAECTLGVLGIGAYPKGDFEIPLPIVNDALLSENYDCPPGAALAPTARTWQDAFALCLASGRIWDRERAIGLLLRDDYAPAIREGVPYSLRKSLSDPADLVSMDALCGYLTEARGHLPSDWPTVPLRMPTAGERAEAARRLDALGGLSPDQRLLRVLLEDDPEAFEAALVERLVQYRESQPADAAPRSLLPLGTIALVALAVHVHGWVPNIRSGYLPQALLQAPPGAPRAHG</sequence>
<gene>
    <name evidence="1" type="ORF">AQI95_09995</name>
</gene>
<dbReference type="AlphaFoldDB" id="A0A101PB33"/>
<reference evidence="1 2" key="1">
    <citation type="submission" date="2015-10" db="EMBL/GenBank/DDBJ databases">
        <title>Draft genome sequence of Streptomyces yokosukanensis DSM 40224, type strain for the species Streptomyces yokosukanensis.</title>
        <authorList>
            <person name="Ruckert C."/>
            <person name="Winkler A."/>
            <person name="Kalinowski J."/>
            <person name="Kampfer P."/>
            <person name="Glaeser S."/>
        </authorList>
    </citation>
    <scope>NUCLEOTIDE SEQUENCE [LARGE SCALE GENOMIC DNA]</scope>
    <source>
        <strain evidence="1 2">DSM 40224</strain>
    </source>
</reference>